<dbReference type="Proteomes" id="UP000886829">
    <property type="component" value="Unassembled WGS sequence"/>
</dbReference>
<evidence type="ECO:0000313" key="3">
    <source>
        <dbReference type="Proteomes" id="UP000886829"/>
    </source>
</evidence>
<feature type="region of interest" description="Disordered" evidence="1">
    <location>
        <begin position="110"/>
        <end position="133"/>
    </location>
</feature>
<reference evidence="2" key="2">
    <citation type="submission" date="2021-04" db="EMBL/GenBank/DDBJ databases">
        <authorList>
            <person name="Gilroy R."/>
        </authorList>
    </citation>
    <scope>NUCLEOTIDE SEQUENCE</scope>
    <source>
        <strain evidence="2">USASDec5-558</strain>
    </source>
</reference>
<evidence type="ECO:0000313" key="2">
    <source>
        <dbReference type="EMBL" id="HIX56325.1"/>
    </source>
</evidence>
<proteinExistence type="predicted"/>
<sequence length="319" mass="33583">MVSEKDLRSRLPEYKDVNIKDLQSPMLQLQSHNFAQSTYDRGTADKSRSAQSYSSHAHIVSAEPKGNFAAQPQNTVTKAYPANTANTANTAKAVTSTGTGTANAILQQASPASDVVTSPDAPKEQGQESSEPPVKIAIDKALIDEDGDVIDLPLKEIFAHVDLYQAEHPDEALIVRQAVPLKVRVDSSPAFVRSKSTKDATSRSSKSRFAGVYEPPFAANTPKHDKPKVLATYQSGVKVLAGKKSKAEPALFVSASVDAASAGGVADRTADGAVASVGAAVAGPVNDLMKDFLASVDTQNQPVEDEKKPSAKASKASKA</sequence>
<evidence type="ECO:0000256" key="1">
    <source>
        <dbReference type="SAM" id="MobiDB-lite"/>
    </source>
</evidence>
<dbReference type="AlphaFoldDB" id="A0A9D1WC30"/>
<organism evidence="2 3">
    <name type="scientific">Candidatus Anaerobiospirillum pullistercoris</name>
    <dbReference type="NCBI Taxonomy" id="2838452"/>
    <lineage>
        <taxon>Bacteria</taxon>
        <taxon>Pseudomonadati</taxon>
        <taxon>Pseudomonadota</taxon>
        <taxon>Gammaproteobacteria</taxon>
        <taxon>Aeromonadales</taxon>
        <taxon>Succinivibrionaceae</taxon>
        <taxon>Anaerobiospirillum</taxon>
    </lineage>
</organism>
<protein>
    <submittedName>
        <fullName evidence="2">Uncharacterized protein</fullName>
    </submittedName>
</protein>
<feature type="region of interest" description="Disordered" evidence="1">
    <location>
        <begin position="297"/>
        <end position="319"/>
    </location>
</feature>
<dbReference type="EMBL" id="DXEV01000045">
    <property type="protein sequence ID" value="HIX56325.1"/>
    <property type="molecule type" value="Genomic_DNA"/>
</dbReference>
<feature type="region of interest" description="Disordered" evidence="1">
    <location>
        <begin position="33"/>
        <end position="70"/>
    </location>
</feature>
<comment type="caution">
    <text evidence="2">The sequence shown here is derived from an EMBL/GenBank/DDBJ whole genome shotgun (WGS) entry which is preliminary data.</text>
</comment>
<accession>A0A9D1WC30</accession>
<gene>
    <name evidence="2" type="ORF">H9850_02515</name>
</gene>
<reference evidence="2" key="1">
    <citation type="journal article" date="2021" name="PeerJ">
        <title>Extensive microbial diversity within the chicken gut microbiome revealed by metagenomics and culture.</title>
        <authorList>
            <person name="Gilroy R."/>
            <person name="Ravi A."/>
            <person name="Getino M."/>
            <person name="Pursley I."/>
            <person name="Horton D.L."/>
            <person name="Alikhan N.F."/>
            <person name="Baker D."/>
            <person name="Gharbi K."/>
            <person name="Hall N."/>
            <person name="Watson M."/>
            <person name="Adriaenssens E.M."/>
            <person name="Foster-Nyarko E."/>
            <person name="Jarju S."/>
            <person name="Secka A."/>
            <person name="Antonio M."/>
            <person name="Oren A."/>
            <person name="Chaudhuri R.R."/>
            <person name="La Ragione R."/>
            <person name="Hildebrand F."/>
            <person name="Pallen M.J."/>
        </authorList>
    </citation>
    <scope>NUCLEOTIDE SEQUENCE</scope>
    <source>
        <strain evidence="2">USASDec5-558</strain>
    </source>
</reference>
<name>A0A9D1WC30_9GAMM</name>